<protein>
    <submittedName>
        <fullName evidence="3">Uncharacterized protein</fullName>
    </submittedName>
</protein>
<accession>A0AAE3E9X4</accession>
<feature type="transmembrane region" description="Helical" evidence="2">
    <location>
        <begin position="65"/>
        <end position="88"/>
    </location>
</feature>
<dbReference type="AlphaFoldDB" id="A0AAE3E9X4"/>
<reference evidence="3" key="1">
    <citation type="submission" date="2021-10" db="EMBL/GenBank/DDBJ databases">
        <title>Anaerobic single-cell dispensing facilitates the cultivation of human gut bacteria.</title>
        <authorList>
            <person name="Afrizal A."/>
        </authorList>
    </citation>
    <scope>NUCLEOTIDE SEQUENCE</scope>
    <source>
        <strain evidence="3">CLA-AA-H215</strain>
    </source>
</reference>
<dbReference type="EMBL" id="JAJEQR010000024">
    <property type="protein sequence ID" value="MCC2231216.1"/>
    <property type="molecule type" value="Genomic_DNA"/>
</dbReference>
<keyword evidence="2" id="KW-0472">Membrane</keyword>
<feature type="transmembrane region" description="Helical" evidence="2">
    <location>
        <begin position="100"/>
        <end position="120"/>
    </location>
</feature>
<proteinExistence type="predicted"/>
<sequence>MFHKKDKKRKAMPERRLDRRRKKTLSQRMANVTYMQASLTLFGLSLVLFGVSLWRAVATAGTAGVLIALPGFLSFFAALAGFLVTIYGHFVVRIEGKIKWIAGITANGMMLVILVLLYLAGL</sequence>
<evidence type="ECO:0000313" key="4">
    <source>
        <dbReference type="Proteomes" id="UP001198182"/>
    </source>
</evidence>
<dbReference type="RefSeq" id="WP_308453739.1">
    <property type="nucleotide sequence ID" value="NZ_JAJEQR010000024.1"/>
</dbReference>
<gene>
    <name evidence="3" type="ORF">LKD81_09455</name>
</gene>
<keyword evidence="2" id="KW-1133">Transmembrane helix</keyword>
<dbReference type="Proteomes" id="UP001198182">
    <property type="component" value="Unassembled WGS sequence"/>
</dbReference>
<feature type="compositionally biased region" description="Basic residues" evidence="1">
    <location>
        <begin position="1"/>
        <end position="10"/>
    </location>
</feature>
<organism evidence="3 4">
    <name type="scientific">Hominifimenecus microfluidus</name>
    <dbReference type="NCBI Taxonomy" id="2885348"/>
    <lineage>
        <taxon>Bacteria</taxon>
        <taxon>Bacillati</taxon>
        <taxon>Bacillota</taxon>
        <taxon>Clostridia</taxon>
        <taxon>Lachnospirales</taxon>
        <taxon>Lachnospiraceae</taxon>
        <taxon>Hominifimenecus</taxon>
    </lineage>
</organism>
<keyword evidence="4" id="KW-1185">Reference proteome</keyword>
<name>A0AAE3E9X4_9FIRM</name>
<feature type="region of interest" description="Disordered" evidence="1">
    <location>
        <begin position="1"/>
        <end position="22"/>
    </location>
</feature>
<comment type="caution">
    <text evidence="3">The sequence shown here is derived from an EMBL/GenBank/DDBJ whole genome shotgun (WGS) entry which is preliminary data.</text>
</comment>
<evidence type="ECO:0000313" key="3">
    <source>
        <dbReference type="EMBL" id="MCC2231216.1"/>
    </source>
</evidence>
<evidence type="ECO:0000256" key="1">
    <source>
        <dbReference type="SAM" id="MobiDB-lite"/>
    </source>
</evidence>
<keyword evidence="2" id="KW-0812">Transmembrane</keyword>
<evidence type="ECO:0000256" key="2">
    <source>
        <dbReference type="SAM" id="Phobius"/>
    </source>
</evidence>